<organism evidence="5 6">
    <name type="scientific">Aphanothece hegewaldii CCALA 016</name>
    <dbReference type="NCBI Taxonomy" id="2107694"/>
    <lineage>
        <taxon>Bacteria</taxon>
        <taxon>Bacillati</taxon>
        <taxon>Cyanobacteriota</taxon>
        <taxon>Cyanophyceae</taxon>
        <taxon>Oscillatoriophycideae</taxon>
        <taxon>Chroococcales</taxon>
        <taxon>Aphanothecaceae</taxon>
        <taxon>Aphanothece</taxon>
    </lineage>
</organism>
<dbReference type="SUPFAM" id="SSF55781">
    <property type="entry name" value="GAF domain-like"/>
    <property type="match status" value="1"/>
</dbReference>
<reference evidence="5 6" key="2">
    <citation type="submission" date="2018-03" db="EMBL/GenBank/DDBJ databases">
        <authorList>
            <person name="Keele B.F."/>
        </authorList>
    </citation>
    <scope>NUCLEOTIDE SEQUENCE [LARGE SCALE GENOMIC DNA]</scope>
    <source>
        <strain evidence="5 6">CCALA 016</strain>
    </source>
</reference>
<evidence type="ECO:0000259" key="4">
    <source>
        <dbReference type="PROSITE" id="PS50887"/>
    </source>
</evidence>
<dbReference type="CDD" id="cd00130">
    <property type="entry name" value="PAS"/>
    <property type="match status" value="2"/>
</dbReference>
<name>A0A2T1M342_9CHRO</name>
<evidence type="ECO:0000259" key="2">
    <source>
        <dbReference type="PROSITE" id="PS50113"/>
    </source>
</evidence>
<comment type="caution">
    <text evidence="5">The sequence shown here is derived from an EMBL/GenBank/DDBJ whole genome shotgun (WGS) entry which is preliminary data.</text>
</comment>
<accession>A0A2T1M342</accession>
<dbReference type="SUPFAM" id="SSF55785">
    <property type="entry name" value="PYP-like sensor domain (PAS domain)"/>
    <property type="match status" value="2"/>
</dbReference>
<dbReference type="SUPFAM" id="SSF141868">
    <property type="entry name" value="EAL domain-like"/>
    <property type="match status" value="1"/>
</dbReference>
<dbReference type="InterPro" id="IPR000160">
    <property type="entry name" value="GGDEF_dom"/>
</dbReference>
<dbReference type="SMART" id="SM00091">
    <property type="entry name" value="PAS"/>
    <property type="match status" value="3"/>
</dbReference>
<dbReference type="CDD" id="cd01948">
    <property type="entry name" value="EAL"/>
    <property type="match status" value="1"/>
</dbReference>
<dbReference type="SMART" id="SM00086">
    <property type="entry name" value="PAC"/>
    <property type="match status" value="2"/>
</dbReference>
<protein>
    <submittedName>
        <fullName evidence="5">GGDEF domain-containing protein</fullName>
    </submittedName>
</protein>
<dbReference type="Proteomes" id="UP000239001">
    <property type="component" value="Unassembled WGS sequence"/>
</dbReference>
<dbReference type="RefSeq" id="WP_106454868.1">
    <property type="nucleotide sequence ID" value="NZ_PXOH01000001.1"/>
</dbReference>
<dbReference type="SMART" id="SM00267">
    <property type="entry name" value="GGDEF"/>
    <property type="match status" value="1"/>
</dbReference>
<dbReference type="Pfam" id="PF00990">
    <property type="entry name" value="GGDEF"/>
    <property type="match status" value="1"/>
</dbReference>
<dbReference type="AlphaFoldDB" id="A0A2T1M342"/>
<feature type="domain" description="GGDEF" evidence="4">
    <location>
        <begin position="613"/>
        <end position="746"/>
    </location>
</feature>
<dbReference type="PROSITE" id="PS50112">
    <property type="entry name" value="PAS"/>
    <property type="match status" value="2"/>
</dbReference>
<dbReference type="Gene3D" id="3.20.20.450">
    <property type="entry name" value="EAL domain"/>
    <property type="match status" value="1"/>
</dbReference>
<feature type="domain" description="PAC" evidence="2">
    <location>
        <begin position="400"/>
        <end position="452"/>
    </location>
</feature>
<keyword evidence="6" id="KW-1185">Reference proteome</keyword>
<dbReference type="Gene3D" id="3.30.70.270">
    <property type="match status" value="1"/>
</dbReference>
<dbReference type="InterPro" id="IPR029787">
    <property type="entry name" value="Nucleotide_cyclase"/>
</dbReference>
<dbReference type="Pfam" id="PF13426">
    <property type="entry name" value="PAS_9"/>
    <property type="match status" value="1"/>
</dbReference>
<dbReference type="InterPro" id="IPR000014">
    <property type="entry name" value="PAS"/>
</dbReference>
<dbReference type="InterPro" id="IPR001633">
    <property type="entry name" value="EAL_dom"/>
</dbReference>
<feature type="domain" description="EAL" evidence="3">
    <location>
        <begin position="755"/>
        <end position="1009"/>
    </location>
</feature>
<dbReference type="InterPro" id="IPR013655">
    <property type="entry name" value="PAS_fold_3"/>
</dbReference>
<dbReference type="CDD" id="cd01949">
    <property type="entry name" value="GGDEF"/>
    <property type="match status" value="1"/>
</dbReference>
<dbReference type="InterPro" id="IPR029016">
    <property type="entry name" value="GAF-like_dom_sf"/>
</dbReference>
<feature type="domain" description="PAS" evidence="1">
    <location>
        <begin position="453"/>
        <end position="494"/>
    </location>
</feature>
<dbReference type="PANTHER" id="PTHR44757">
    <property type="entry name" value="DIGUANYLATE CYCLASE DGCP"/>
    <property type="match status" value="1"/>
</dbReference>
<dbReference type="Gene3D" id="3.30.450.40">
    <property type="match status" value="1"/>
</dbReference>
<feature type="domain" description="PAC" evidence="2">
    <location>
        <begin position="528"/>
        <end position="580"/>
    </location>
</feature>
<dbReference type="OrthoDB" id="415447at2"/>
<dbReference type="PROSITE" id="PS50883">
    <property type="entry name" value="EAL"/>
    <property type="match status" value="1"/>
</dbReference>
<dbReference type="NCBIfam" id="TIGR00229">
    <property type="entry name" value="sensory_box"/>
    <property type="match status" value="2"/>
</dbReference>
<dbReference type="SUPFAM" id="SSF55073">
    <property type="entry name" value="Nucleotide cyclase"/>
    <property type="match status" value="1"/>
</dbReference>
<dbReference type="NCBIfam" id="TIGR00254">
    <property type="entry name" value="GGDEF"/>
    <property type="match status" value="1"/>
</dbReference>
<evidence type="ECO:0000259" key="3">
    <source>
        <dbReference type="PROSITE" id="PS50883"/>
    </source>
</evidence>
<dbReference type="Pfam" id="PF13188">
    <property type="entry name" value="PAS_8"/>
    <property type="match status" value="1"/>
</dbReference>
<dbReference type="InterPro" id="IPR001610">
    <property type="entry name" value="PAC"/>
</dbReference>
<dbReference type="PROSITE" id="PS50113">
    <property type="entry name" value="PAC"/>
    <property type="match status" value="2"/>
</dbReference>
<dbReference type="InterPro" id="IPR052155">
    <property type="entry name" value="Biofilm_reg_signaling"/>
</dbReference>
<reference evidence="5 6" key="1">
    <citation type="submission" date="2018-03" db="EMBL/GenBank/DDBJ databases">
        <title>The ancient ancestry and fast evolution of plastids.</title>
        <authorList>
            <person name="Moore K.R."/>
            <person name="Magnabosco C."/>
            <person name="Momper L."/>
            <person name="Gold D.A."/>
            <person name="Bosak T."/>
            <person name="Fournier G.P."/>
        </authorList>
    </citation>
    <scope>NUCLEOTIDE SEQUENCE [LARGE SCALE GENOMIC DNA]</scope>
    <source>
        <strain evidence="5 6">CCALA 016</strain>
    </source>
</reference>
<dbReference type="PANTHER" id="PTHR44757:SF2">
    <property type="entry name" value="BIOFILM ARCHITECTURE MAINTENANCE PROTEIN MBAA"/>
    <property type="match status" value="1"/>
</dbReference>
<gene>
    <name evidence="5" type="ORF">C7H19_00185</name>
</gene>
<dbReference type="InterPro" id="IPR035919">
    <property type="entry name" value="EAL_sf"/>
</dbReference>
<dbReference type="SMART" id="SM00065">
    <property type="entry name" value="GAF"/>
    <property type="match status" value="1"/>
</dbReference>
<dbReference type="Pfam" id="PF08447">
    <property type="entry name" value="PAS_3"/>
    <property type="match status" value="1"/>
</dbReference>
<feature type="domain" description="PAS" evidence="1">
    <location>
        <begin position="322"/>
        <end position="397"/>
    </location>
</feature>
<dbReference type="InterPro" id="IPR003018">
    <property type="entry name" value="GAF"/>
</dbReference>
<dbReference type="Gene3D" id="3.30.450.20">
    <property type="entry name" value="PAS domain"/>
    <property type="match status" value="2"/>
</dbReference>
<dbReference type="InterPro" id="IPR035965">
    <property type="entry name" value="PAS-like_dom_sf"/>
</dbReference>
<dbReference type="EMBL" id="PXOH01000001">
    <property type="protein sequence ID" value="PSF39245.1"/>
    <property type="molecule type" value="Genomic_DNA"/>
</dbReference>
<dbReference type="InterPro" id="IPR043128">
    <property type="entry name" value="Rev_trsase/Diguanyl_cyclase"/>
</dbReference>
<sequence>MRDRLSYMLNLTELKTLTQSTLSVLELLRSPIWIFNLEKNQIEWANNAALQLWQIKSIDELFSINWNVSYPFTETELEQITHKKSIIKRWFFNLKDKHLFLDGICTSIEQDKNHSIFLIEGNDLSLEQHIYAWQIQTQKELKYRLDFEQIIATLSTHFISLDSQKINQGINHALQIIGEFEKVERSYVFIFSDSSLKFLSNTHEWCANGIASYIDILQNIETGMIPWFTEKIKKNEIIHIPDVSNLSVEANTEKELLEIQSIKSLLCVPIIDYENILGFVGFDAVNNKKYWSKDSINLLNIFAEMLAQTLHRQKFEIEIKEHQRKLAHLINSLPGIVFKADNDHQWSMKYLSEGCLKLTGYEPEELIKLEKLTYNDLTHPEDLPRVINTINESILQGNYYEVEYRIYTKSGEEKWVWEKGSGVFDDLGNVKRIEGFITDITQLKRTENALIKAEFQYRSIFENITQGIFQSTSDGQYITANPALAQIYGYDSPEELINTFTNLETQLYVEPQQRDLFIKRLKQQGYIKNFEIQVYRKDKSIIWTSETARAVYDENGIFLYYEGTVEDITLRRLTETKLLHDAFYDKLTDLPNRTWLMLQLTTSIIDFHQDPEKMYAVLFIDLDSFKVVNDSLGHLVGDELIKQVANRLKNELRAKDKIARFGGDEFVVILESLQDINEVIKIAERIKEQFKRPFILGNDHVFTGASIGITMSSFGYNTPTELLRDADIAMYQAKAKGKSCYVIFNPEMKKAAFDRLQIENDLRQAIEEENLQLYYQPIISLSTGKLMGFEALIRWSHPSRNWIIPHDFIPIAEETGLIDPLSIWILKEACHQLKKWKVDYPQAANLVINVNLSAQQLREIRLIHQLMNILEQTGLEGKDLKLEITESCFLEVIEKQNGVVEQLKALGVGLCIDDFGVGYSSLSRLHEFSIDILKIDRSFIHRLDNNQTAIVQTIITLAHNLGFNVVAEGIETQKQLEQLKQLKCELGQGYLFSKPLDRNAATQYICSSQSFYNTSI</sequence>
<evidence type="ECO:0000313" key="6">
    <source>
        <dbReference type="Proteomes" id="UP000239001"/>
    </source>
</evidence>
<dbReference type="Pfam" id="PF01590">
    <property type="entry name" value="GAF"/>
    <property type="match status" value="1"/>
</dbReference>
<dbReference type="Pfam" id="PF00563">
    <property type="entry name" value="EAL"/>
    <property type="match status" value="1"/>
</dbReference>
<evidence type="ECO:0000259" key="1">
    <source>
        <dbReference type="PROSITE" id="PS50112"/>
    </source>
</evidence>
<evidence type="ECO:0000313" key="5">
    <source>
        <dbReference type="EMBL" id="PSF39245.1"/>
    </source>
</evidence>
<proteinExistence type="predicted"/>
<dbReference type="PROSITE" id="PS50887">
    <property type="entry name" value="GGDEF"/>
    <property type="match status" value="1"/>
</dbReference>
<dbReference type="SMART" id="SM00052">
    <property type="entry name" value="EAL"/>
    <property type="match status" value="1"/>
</dbReference>
<dbReference type="InterPro" id="IPR000700">
    <property type="entry name" value="PAS-assoc_C"/>
</dbReference>